<dbReference type="PROSITE" id="PS51257">
    <property type="entry name" value="PROKAR_LIPOPROTEIN"/>
    <property type="match status" value="1"/>
</dbReference>
<gene>
    <name evidence="2" type="ORF">CVV68_01280</name>
</gene>
<dbReference type="AlphaFoldDB" id="A0A2V5LDS0"/>
<reference evidence="2 3" key="1">
    <citation type="submission" date="2018-05" db="EMBL/GenBank/DDBJ databases">
        <title>Genetic diversity of glacier-inhabiting Cryobacterium bacteria in China and description of Cryobacterium mengkeensis sp. nov. and Arthrobacter glacialis sp. nov.</title>
        <authorList>
            <person name="Liu Q."/>
            <person name="Xin Y.-H."/>
        </authorList>
    </citation>
    <scope>NUCLEOTIDE SEQUENCE [LARGE SCALE GENOMIC DNA]</scope>
    <source>
        <strain evidence="2 3">LI2</strain>
    </source>
</reference>
<sequence>MVVTLRVSPRKPDSRSVLWMLVVVVLGVSALTACTGGVAPVSSPTGEHQSATPTGSGVSASSHFNDACTQARPVHGPVPGPTDIAIGKLSFGGARAAANLPSTDAPILDHGSTFYKMGAQLPANTSATVTIVAPEVSEATIIAETGPKSGTRSVTYTNCTDTAQWWVAGFVLWGRQTGCVTVETTSSADPTPQRAVISLNAGKCPPA</sequence>
<name>A0A2V5LDS0_9MICC</name>
<feature type="compositionally biased region" description="Polar residues" evidence="1">
    <location>
        <begin position="42"/>
        <end position="63"/>
    </location>
</feature>
<proteinExistence type="predicted"/>
<comment type="caution">
    <text evidence="2">The sequence shown here is derived from an EMBL/GenBank/DDBJ whole genome shotgun (WGS) entry which is preliminary data.</text>
</comment>
<dbReference type="EMBL" id="QJVD01000001">
    <property type="protein sequence ID" value="PYI69769.1"/>
    <property type="molecule type" value="Genomic_DNA"/>
</dbReference>
<dbReference type="Proteomes" id="UP000247832">
    <property type="component" value="Unassembled WGS sequence"/>
</dbReference>
<keyword evidence="3" id="KW-1185">Reference proteome</keyword>
<feature type="region of interest" description="Disordered" evidence="1">
    <location>
        <begin position="40"/>
        <end position="63"/>
    </location>
</feature>
<evidence type="ECO:0000313" key="2">
    <source>
        <dbReference type="EMBL" id="PYI69769.1"/>
    </source>
</evidence>
<accession>A0A2V5LDS0</accession>
<evidence type="ECO:0000256" key="1">
    <source>
        <dbReference type="SAM" id="MobiDB-lite"/>
    </source>
</evidence>
<organism evidence="2 3">
    <name type="scientific">Arthrobacter livingstonensis</name>
    <dbReference type="NCBI Taxonomy" id="670078"/>
    <lineage>
        <taxon>Bacteria</taxon>
        <taxon>Bacillati</taxon>
        <taxon>Actinomycetota</taxon>
        <taxon>Actinomycetes</taxon>
        <taxon>Micrococcales</taxon>
        <taxon>Micrococcaceae</taxon>
        <taxon>Arthrobacter</taxon>
    </lineage>
</organism>
<protein>
    <submittedName>
        <fullName evidence="2">Uncharacterized protein</fullName>
    </submittedName>
</protein>
<evidence type="ECO:0000313" key="3">
    <source>
        <dbReference type="Proteomes" id="UP000247832"/>
    </source>
</evidence>